<gene>
    <name evidence="3" type="ORF">ILUMI_16838</name>
    <name evidence="2" type="ORF">ILUMI_16839</name>
</gene>
<dbReference type="SUPFAM" id="SSF53756">
    <property type="entry name" value="UDP-Glycosyltransferase/glycogen phosphorylase"/>
    <property type="match status" value="1"/>
</dbReference>
<feature type="chain" id="PRO_5041627464" evidence="1">
    <location>
        <begin position="21"/>
        <end position="80"/>
    </location>
</feature>
<evidence type="ECO:0000313" key="2">
    <source>
        <dbReference type="EMBL" id="KAF2889334.1"/>
    </source>
</evidence>
<dbReference type="EMBL" id="VTPC01067982">
    <property type="protein sequence ID" value="KAF2889335.1"/>
    <property type="molecule type" value="Genomic_DNA"/>
</dbReference>
<dbReference type="EMBL" id="VTPC01068002">
    <property type="protein sequence ID" value="KAF2889334.1"/>
    <property type="molecule type" value="Genomic_DNA"/>
</dbReference>
<keyword evidence="4" id="KW-1185">Reference proteome</keyword>
<reference evidence="3" key="1">
    <citation type="submission" date="2019-08" db="EMBL/GenBank/DDBJ databases">
        <title>The genome of the North American firefly Photinus pyralis.</title>
        <authorList>
            <consortium name="Photinus pyralis genome working group"/>
            <person name="Fallon T.R."/>
            <person name="Sander Lower S.E."/>
            <person name="Weng J.-K."/>
        </authorList>
    </citation>
    <scope>NUCLEOTIDE SEQUENCE</scope>
    <source>
        <strain evidence="3">TRF0915ILg1</strain>
        <tissue evidence="3">Whole body</tissue>
    </source>
</reference>
<keyword evidence="1" id="KW-0732">Signal</keyword>
<name>A0A8K0G2H0_IGNLU</name>
<proteinExistence type="predicted"/>
<evidence type="ECO:0000313" key="3">
    <source>
        <dbReference type="EMBL" id="KAF2889335.1"/>
    </source>
</evidence>
<accession>A0A8K0G2H0</accession>
<feature type="non-terminal residue" evidence="3">
    <location>
        <position position="80"/>
    </location>
</feature>
<dbReference type="OrthoDB" id="5835829at2759"/>
<evidence type="ECO:0000313" key="4">
    <source>
        <dbReference type="Proteomes" id="UP000801492"/>
    </source>
</evidence>
<dbReference type="Proteomes" id="UP000801492">
    <property type="component" value="Unassembled WGS sequence"/>
</dbReference>
<evidence type="ECO:0000256" key="1">
    <source>
        <dbReference type="SAM" id="SignalP"/>
    </source>
</evidence>
<organism evidence="3 4">
    <name type="scientific">Ignelater luminosus</name>
    <name type="common">Cucubano</name>
    <name type="synonym">Pyrophorus luminosus</name>
    <dbReference type="NCBI Taxonomy" id="2038154"/>
    <lineage>
        <taxon>Eukaryota</taxon>
        <taxon>Metazoa</taxon>
        <taxon>Ecdysozoa</taxon>
        <taxon>Arthropoda</taxon>
        <taxon>Hexapoda</taxon>
        <taxon>Insecta</taxon>
        <taxon>Pterygota</taxon>
        <taxon>Neoptera</taxon>
        <taxon>Endopterygota</taxon>
        <taxon>Coleoptera</taxon>
        <taxon>Polyphaga</taxon>
        <taxon>Elateriformia</taxon>
        <taxon>Elateroidea</taxon>
        <taxon>Elateridae</taxon>
        <taxon>Agrypninae</taxon>
        <taxon>Pyrophorini</taxon>
        <taxon>Ignelater</taxon>
    </lineage>
</organism>
<sequence length="80" mass="8863">MRVLAIILVFVASMICFSNGARILGVFHMAAYSHYQLGDTILKELAAKGHEVTVITPYAEKKPIKNFKQVILTGVDEVLE</sequence>
<feature type="signal peptide" evidence="1">
    <location>
        <begin position="1"/>
        <end position="20"/>
    </location>
</feature>
<dbReference type="AlphaFoldDB" id="A0A8K0G2H0"/>
<protein>
    <submittedName>
        <fullName evidence="3">Uncharacterized protein</fullName>
    </submittedName>
</protein>
<comment type="caution">
    <text evidence="3">The sequence shown here is derived from an EMBL/GenBank/DDBJ whole genome shotgun (WGS) entry which is preliminary data.</text>
</comment>